<name>A0ABY7PUC4_9BACT</name>
<evidence type="ECO:0000313" key="3">
    <source>
        <dbReference type="EMBL" id="WBO86526.1"/>
    </source>
</evidence>
<dbReference type="NCBIfam" id="TIGR04183">
    <property type="entry name" value="Por_Secre_tail"/>
    <property type="match status" value="1"/>
</dbReference>
<dbReference type="Pfam" id="PF14339">
    <property type="entry name" value="DUF4394"/>
    <property type="match status" value="3"/>
</dbReference>
<feature type="domain" description="DUF4394" evidence="1">
    <location>
        <begin position="577"/>
        <end position="817"/>
    </location>
</feature>
<dbReference type="EMBL" id="CP115396">
    <property type="protein sequence ID" value="WBO86526.1"/>
    <property type="molecule type" value="Genomic_DNA"/>
</dbReference>
<evidence type="ECO:0000259" key="2">
    <source>
        <dbReference type="Pfam" id="PF18962"/>
    </source>
</evidence>
<protein>
    <submittedName>
        <fullName evidence="3">DUF4394 domain-containing protein</fullName>
    </submittedName>
</protein>
<dbReference type="Proteomes" id="UP001211872">
    <property type="component" value="Chromosome"/>
</dbReference>
<reference evidence="3 4" key="1">
    <citation type="journal article" date="2011" name="Int. J. Syst. Evol. Microbiol.">
        <title>Hymenobacter yonginensis sp. nov., isolated from a mesotrophic artificial lake.</title>
        <authorList>
            <person name="Joung Y."/>
            <person name="Cho S.H."/>
            <person name="Kim H."/>
            <person name="Kim S.B."/>
            <person name="Joh K."/>
        </authorList>
    </citation>
    <scope>NUCLEOTIDE SEQUENCE [LARGE SCALE GENOMIC DNA]</scope>
    <source>
        <strain evidence="3 4">KCTC 22745</strain>
    </source>
</reference>
<dbReference type="InterPro" id="IPR026444">
    <property type="entry name" value="Secre_tail"/>
</dbReference>
<proteinExistence type="predicted"/>
<feature type="domain" description="DUF4394" evidence="1">
    <location>
        <begin position="307"/>
        <end position="553"/>
    </location>
</feature>
<organism evidence="3 4">
    <name type="scientific">Hymenobacter yonginensis</name>
    <dbReference type="NCBI Taxonomy" id="748197"/>
    <lineage>
        <taxon>Bacteria</taxon>
        <taxon>Pseudomonadati</taxon>
        <taxon>Bacteroidota</taxon>
        <taxon>Cytophagia</taxon>
        <taxon>Cytophagales</taxon>
        <taxon>Hymenobacteraceae</taxon>
        <taxon>Hymenobacter</taxon>
    </lineage>
</organism>
<feature type="domain" description="DUF4394" evidence="1">
    <location>
        <begin position="57"/>
        <end position="284"/>
    </location>
</feature>
<feature type="domain" description="Secretion system C-terminal sorting" evidence="2">
    <location>
        <begin position="1373"/>
        <end position="1449"/>
    </location>
</feature>
<dbReference type="InterPro" id="IPR025507">
    <property type="entry name" value="DUF4394"/>
</dbReference>
<evidence type="ECO:0000313" key="4">
    <source>
        <dbReference type="Proteomes" id="UP001211872"/>
    </source>
</evidence>
<evidence type="ECO:0000259" key="1">
    <source>
        <dbReference type="Pfam" id="PF14339"/>
    </source>
</evidence>
<keyword evidence="4" id="KW-1185">Reference proteome</keyword>
<sequence length="1450" mass="149179">MKTPLRSAFTPFNRRMLGLTVGLGLMGTVAAQAQTVYGLNRTTSQLIVSTFASGTPSFLPITGVTAGQTIVGLDSRPATGELFALGYTGSGTAQLYTISKTSGAATPIGGTLALALGNGFEGVGFDFNPTVDRIRVTSLTGTNYRLNPNNGALAFTDGVLNLPSGTPAVGSVAYTNSFIGTATTTLYDVDESRSTLYIQNPPNNGTLASPVPITRNALPLLAAGDQTDLDIYTDPASRTQIALLTVTRFTNNIPQTIFYTLDLATGNASLLMTGQAGLAVDDIAFGIDRTAPAPSGQLLYALNTNNTLVSFYSNTPGYILAATAITGVTAGQTLVGTDFRPNNGQYIGLGYDATTTGANTQLYSIVPATGIATPIGAAIRLELGGPADNIGFDFNPTVDRIRVVSTNRADFRLNPNNGALAATDGQLTYAAGDPNAGTAPRIGTVGYTNSYVGSTSTTLYDIDEALSILAIQNPPNAGTLNTVGNNTGLTLNPNNALADLDIFFDQSTSTNRAFLTANPGGQATSNLYTLDLGTANPTLVGAIGLGIPVRDVAALIGGANASAALTGRLLYGVAGGNLVSFDSGNPGIIRTAVNITGLPANGSQVLVGTDFRPATGMLYALGYDAANQQGQLYTLNLTTGALAPVGSLQAMPLGTVASSIGFDFNPVPDRIRITSASTQANLRMNPNDGTFLTDGTLSNPNGAPALSAVGYTNNDNNTATGTTLYGYDQARNVLLRSTDANAGTYVDQGATGLTITPGADFDIFADLTTPATPVNTAYLVAAPTGSSADNLYTVDLTSGSATVVGRIGSGSNLTGLAAFLTPVLNGITWTGAISSDWTNPGNWNPMQVPTATDNVTIPDVANDPVVSTPQQVNSLLLGSGATLTTAEGSQLTLNGNFTNTGGSVLGTGNGEFRFSGSTAQTISGTSTTFNNLTAGPAGVVANAPVLVQRVLLLNGNLTSNGNLTLLSNATGTAHVVNNGSAVVSGTATVQRYIDATRNGGSGYRHYSAPVSVSTVADLATSGFSLVVNPAYNTAAVPSAVTPFPTVFGYRESRVTTSGNPTPQDFDRGFISPNATTDTLVVTRGYTVNIPAAQTVDFVGTLNNGTYTAGGLTRGTQTESGWHLRGNPYPSPIDWELVVRNNVDATVYVYRSTGQYAGTYSTYTVNGTGTNGGERRIASGQGFFVRASVPGTSNASLTFTNTARYTTYENPVFQRGAADSPLVRLDLRSAAGAADEAVVYFEDAATAGFDSQLDAYKLQGGAPLLLASEAASGTLLAVNALPQLAQRDVLVPLRVQAAAGSYTLRATELLRLPAGTYAYLRDAQTGALTDLTSQAEYSFSLNTGAAATGRFSLLLTQQRVLANAPASLSQQVAVFPNPARGTVSVSLPASLAREATAVQLVNSLGQAVRSLTLPAGSTDARQVSLSGVAAGVYTLRLQTTQGTINKRLIVE</sequence>
<dbReference type="RefSeq" id="WP_270129137.1">
    <property type="nucleotide sequence ID" value="NZ_CP115396.1"/>
</dbReference>
<accession>A0ABY7PUC4</accession>
<gene>
    <name evidence="3" type="ORF">O9Z63_09745</name>
</gene>
<dbReference type="Pfam" id="PF18962">
    <property type="entry name" value="Por_Secre_tail"/>
    <property type="match status" value="1"/>
</dbReference>